<feature type="coiled-coil region" evidence="2">
    <location>
        <begin position="405"/>
        <end position="460"/>
    </location>
</feature>
<dbReference type="EMBL" id="BFEA01000429">
    <property type="protein sequence ID" value="GBG83135.1"/>
    <property type="molecule type" value="Genomic_DNA"/>
</dbReference>
<feature type="coiled-coil region" evidence="2">
    <location>
        <begin position="347"/>
        <end position="381"/>
    </location>
</feature>
<evidence type="ECO:0000259" key="4">
    <source>
        <dbReference type="PROSITE" id="PS50011"/>
    </source>
</evidence>
<dbReference type="PANTHER" id="PTHR45647:SF139">
    <property type="entry name" value="OS02G0152300 PROTEIN"/>
    <property type="match status" value="1"/>
</dbReference>
<feature type="region of interest" description="Disordered" evidence="3">
    <location>
        <begin position="268"/>
        <end position="289"/>
    </location>
</feature>
<dbReference type="Gene3D" id="3.30.200.20">
    <property type="entry name" value="Phosphorylase Kinase, domain 1"/>
    <property type="match status" value="1"/>
</dbReference>
<evidence type="ECO:0000313" key="5">
    <source>
        <dbReference type="EMBL" id="GBG83135.1"/>
    </source>
</evidence>
<dbReference type="SUPFAM" id="SSF56112">
    <property type="entry name" value="Protein kinase-like (PK-like)"/>
    <property type="match status" value="1"/>
</dbReference>
<name>A0A388LLN3_CHABU</name>
<dbReference type="InterPro" id="IPR051348">
    <property type="entry name" value="U-box_ubiquitin_ligases"/>
</dbReference>
<dbReference type="SMART" id="SM00320">
    <property type="entry name" value="WD40"/>
    <property type="match status" value="3"/>
</dbReference>
<keyword evidence="6" id="KW-1185">Reference proteome</keyword>
<evidence type="ECO:0000256" key="3">
    <source>
        <dbReference type="SAM" id="MobiDB-lite"/>
    </source>
</evidence>
<protein>
    <recommendedName>
        <fullName evidence="4">Protein kinase domain-containing protein</fullName>
    </recommendedName>
</protein>
<dbReference type="InterPro" id="IPR001680">
    <property type="entry name" value="WD40_rpt"/>
</dbReference>
<reference evidence="5 6" key="1">
    <citation type="journal article" date="2018" name="Cell">
        <title>The Chara Genome: Secondary Complexity and Implications for Plant Terrestrialization.</title>
        <authorList>
            <person name="Nishiyama T."/>
            <person name="Sakayama H."/>
            <person name="Vries J.D."/>
            <person name="Buschmann H."/>
            <person name="Saint-Marcoux D."/>
            <person name="Ullrich K.K."/>
            <person name="Haas F.B."/>
            <person name="Vanderstraeten L."/>
            <person name="Becker D."/>
            <person name="Lang D."/>
            <person name="Vosolsobe S."/>
            <person name="Rombauts S."/>
            <person name="Wilhelmsson P.K.I."/>
            <person name="Janitza P."/>
            <person name="Kern R."/>
            <person name="Heyl A."/>
            <person name="Rumpler F."/>
            <person name="Villalobos L.I.A.C."/>
            <person name="Clay J.M."/>
            <person name="Skokan R."/>
            <person name="Toyoda A."/>
            <person name="Suzuki Y."/>
            <person name="Kagoshima H."/>
            <person name="Schijlen E."/>
            <person name="Tajeshwar N."/>
            <person name="Catarino B."/>
            <person name="Hetherington A.J."/>
            <person name="Saltykova A."/>
            <person name="Bonnot C."/>
            <person name="Breuninger H."/>
            <person name="Symeonidi A."/>
            <person name="Radhakrishnan G.V."/>
            <person name="Van Nieuwerburgh F."/>
            <person name="Deforce D."/>
            <person name="Chang C."/>
            <person name="Karol K.G."/>
            <person name="Hedrich R."/>
            <person name="Ulvskov P."/>
            <person name="Glockner G."/>
            <person name="Delwiche C.F."/>
            <person name="Petrasek J."/>
            <person name="Van de Peer Y."/>
            <person name="Friml J."/>
            <person name="Beilby M."/>
            <person name="Dolan L."/>
            <person name="Kohara Y."/>
            <person name="Sugano S."/>
            <person name="Fujiyama A."/>
            <person name="Delaux P.-M."/>
            <person name="Quint M."/>
            <person name="TheiBen G."/>
            <person name="Hagemann M."/>
            <person name="Harholt J."/>
            <person name="Dunand C."/>
            <person name="Zachgo S."/>
            <person name="Langdale J."/>
            <person name="Maumus F."/>
            <person name="Straeten D.V.D."/>
            <person name="Gould S.B."/>
            <person name="Rensing S.A."/>
        </authorList>
    </citation>
    <scope>NUCLEOTIDE SEQUENCE [LARGE SCALE GENOMIC DNA]</scope>
    <source>
        <strain evidence="5 6">S276</strain>
    </source>
</reference>
<keyword evidence="2" id="KW-0175">Coiled coil</keyword>
<dbReference type="Gene3D" id="1.10.510.10">
    <property type="entry name" value="Transferase(Phosphotransferase) domain 1"/>
    <property type="match status" value="1"/>
</dbReference>
<dbReference type="Gramene" id="GBG83135">
    <property type="protein sequence ID" value="GBG83135"/>
    <property type="gene ID" value="CBR_g36753"/>
</dbReference>
<dbReference type="Proteomes" id="UP000265515">
    <property type="component" value="Unassembled WGS sequence"/>
</dbReference>
<organism evidence="5 6">
    <name type="scientific">Chara braunii</name>
    <name type="common">Braun's stonewort</name>
    <dbReference type="NCBI Taxonomy" id="69332"/>
    <lineage>
        <taxon>Eukaryota</taxon>
        <taxon>Viridiplantae</taxon>
        <taxon>Streptophyta</taxon>
        <taxon>Charophyceae</taxon>
        <taxon>Charales</taxon>
        <taxon>Characeae</taxon>
        <taxon>Chara</taxon>
    </lineage>
</organism>
<dbReference type="AlphaFoldDB" id="A0A388LLN3"/>
<dbReference type="Gene3D" id="2.130.10.10">
    <property type="entry name" value="YVTN repeat-like/Quinoprotein amine dehydrogenase"/>
    <property type="match status" value="1"/>
</dbReference>
<dbReference type="OrthoDB" id="4062651at2759"/>
<feature type="compositionally biased region" description="Basic and acidic residues" evidence="3">
    <location>
        <begin position="271"/>
        <end position="286"/>
    </location>
</feature>
<dbReference type="InterPro" id="IPR001245">
    <property type="entry name" value="Ser-Thr/Tyr_kinase_cat_dom"/>
</dbReference>
<evidence type="ECO:0000256" key="1">
    <source>
        <dbReference type="ARBA" id="ARBA00022786"/>
    </source>
</evidence>
<evidence type="ECO:0000313" key="6">
    <source>
        <dbReference type="Proteomes" id="UP000265515"/>
    </source>
</evidence>
<accession>A0A388LLN3</accession>
<dbReference type="InterPro" id="IPR000719">
    <property type="entry name" value="Prot_kinase_dom"/>
</dbReference>
<dbReference type="Pfam" id="PF00400">
    <property type="entry name" value="WD40"/>
    <property type="match status" value="1"/>
</dbReference>
<gene>
    <name evidence="5" type="ORF">CBR_g36753</name>
</gene>
<dbReference type="InterPro" id="IPR015943">
    <property type="entry name" value="WD40/YVTN_repeat-like_dom_sf"/>
</dbReference>
<dbReference type="PANTHER" id="PTHR45647">
    <property type="entry name" value="OS02G0152300 PROTEIN"/>
    <property type="match status" value="1"/>
</dbReference>
<dbReference type="GO" id="GO:0005524">
    <property type="term" value="F:ATP binding"/>
    <property type="evidence" value="ECO:0007669"/>
    <property type="project" value="InterPro"/>
</dbReference>
<dbReference type="GO" id="GO:0004672">
    <property type="term" value="F:protein kinase activity"/>
    <property type="evidence" value="ECO:0007669"/>
    <property type="project" value="InterPro"/>
</dbReference>
<dbReference type="PROSITE" id="PS50011">
    <property type="entry name" value="PROTEIN_KINASE_DOM"/>
    <property type="match status" value="1"/>
</dbReference>
<sequence>MVDVENNCSTTEFKGHPDITQLSFHPLESRLFAMGRRGGEIELHDHGEWSVLRTDQARRKAAAQKCTSLEFCSNEQESLLIAGNDVGQVQVWDYKKREWVFTFEVDQRWVKVIARFHPLQPYIMCASDDGTIKVYSKSDYKLECGHPIGVRRLHSMAPYKDSNRFVIGGKGTFLIIEAYEPDPHPAKKVKIERPSEQGTEDTAVVHKRKWGTSVKKIRSLAAGIIDLTLARAAPSGPKHEKTQVRMDGEGIQPVEIDGFSLRETAKVLGEASEHSDSEYDENHSEADESDGLEAIPIPMLARRFVRSQSNCREDQIMDGERVSKLTHTGKALKKGCDQSQSQHGSQEQIQAERIEKLEREVSDLVEKEQALKARCEQCESEKKRNDQMHAETTKQLLATGRGSKVRQMTVENMTLNEALEKSKAEIQQLNARLNNLMEEKRALEERYKESKVDVQDLECRFERYRSARDTSEKSLGLRAAPNQKDHVDQFWEFAAEELQAATNSFDDSCKLEERRHGVFYVGKIAAVMIKQLKVGNKMSCNQDAKLTREMMNRLTSLRHPHLQTFLGVCYANNCLVYEHMANGSVKDSIISCAKGGSTRKSLSWDVRLRVIAQVAHALFFLHSNQSVAGGPIIHRGINPENILLDANFVAKIGEVDAALLAPERAPKMCMSAGTTGLQYLAPEFCQSNGTLSDQKTDIYSFGVTVLEILSGNFTDAVRTIENALEDASTFPSALDTKAGDWDVDLALQVAQLGLRCSSLDGRNRPSMMKGEGAILPLLEDIASKVEVSDPLEAA</sequence>
<dbReference type="InterPro" id="IPR011009">
    <property type="entry name" value="Kinase-like_dom_sf"/>
</dbReference>
<comment type="caution">
    <text evidence="5">The sequence shown here is derived from an EMBL/GenBank/DDBJ whole genome shotgun (WGS) entry which is preliminary data.</text>
</comment>
<proteinExistence type="predicted"/>
<dbReference type="SUPFAM" id="SSF50978">
    <property type="entry name" value="WD40 repeat-like"/>
    <property type="match status" value="1"/>
</dbReference>
<dbReference type="Pfam" id="PF07714">
    <property type="entry name" value="PK_Tyr_Ser-Thr"/>
    <property type="match status" value="1"/>
</dbReference>
<feature type="domain" description="Protein kinase" evidence="4">
    <location>
        <begin position="505"/>
        <end position="778"/>
    </location>
</feature>
<evidence type="ECO:0000256" key="2">
    <source>
        <dbReference type="SAM" id="Coils"/>
    </source>
</evidence>
<keyword evidence="1" id="KW-0833">Ubl conjugation pathway</keyword>
<dbReference type="InterPro" id="IPR036322">
    <property type="entry name" value="WD40_repeat_dom_sf"/>
</dbReference>